<dbReference type="Proteomes" id="UP001279681">
    <property type="component" value="Unassembled WGS sequence"/>
</dbReference>
<feature type="active site" evidence="4">
    <location>
        <position position="29"/>
    </location>
</feature>
<evidence type="ECO:0000259" key="5">
    <source>
        <dbReference type="Pfam" id="PF01625"/>
    </source>
</evidence>
<comment type="caution">
    <text evidence="6">The sequence shown here is derived from an EMBL/GenBank/DDBJ whole genome shotgun (WGS) entry which is preliminary data.</text>
</comment>
<gene>
    <name evidence="4 6" type="primary">msrA</name>
    <name evidence="6" type="ORF">RFV38_10625</name>
</gene>
<evidence type="ECO:0000313" key="7">
    <source>
        <dbReference type="Proteomes" id="UP001279681"/>
    </source>
</evidence>
<comment type="function">
    <text evidence="4">Has an important function as a repair enzyme for proteins that have been inactivated by oxidation. Catalyzes the reversible oxidation-reduction of methionine sulfoxide in proteins to methionine.</text>
</comment>
<dbReference type="RefSeq" id="WP_320314300.1">
    <property type="nucleotide sequence ID" value="NZ_JAVIKH010000016.1"/>
</dbReference>
<dbReference type="Gene3D" id="3.30.1060.10">
    <property type="entry name" value="Peptide methionine sulphoxide reductase MsrA"/>
    <property type="match status" value="1"/>
</dbReference>
<sequence>MLKKIIIYLFLFSVYSFGSIEKSYVAGGCFWCTEHDIENIPGVIKVTSGYLGGDIPNPTYKEVESGTTGHREGVMIEYDNSLISYSQLMYDFLKTINPTDEGGQFVDRGFQYSPAIFYLTKAEKTKILKELEKIKKEGKFNSINVAVLPFKNFYPAEEYHQEYSKKNPLRYKYYRYRSGRDQFLKKTWGNN</sequence>
<accession>A0ABU4WBQ2</accession>
<evidence type="ECO:0000256" key="4">
    <source>
        <dbReference type="HAMAP-Rule" id="MF_01401"/>
    </source>
</evidence>
<proteinExistence type="inferred from homology"/>
<comment type="catalytic activity">
    <reaction evidence="3 4">
        <text>[thioredoxin]-disulfide + L-methionine + H2O = L-methionine (S)-S-oxide + [thioredoxin]-dithiol</text>
        <dbReference type="Rhea" id="RHEA:19993"/>
        <dbReference type="Rhea" id="RHEA-COMP:10698"/>
        <dbReference type="Rhea" id="RHEA-COMP:10700"/>
        <dbReference type="ChEBI" id="CHEBI:15377"/>
        <dbReference type="ChEBI" id="CHEBI:29950"/>
        <dbReference type="ChEBI" id="CHEBI:50058"/>
        <dbReference type="ChEBI" id="CHEBI:57844"/>
        <dbReference type="ChEBI" id="CHEBI:58772"/>
        <dbReference type="EC" id="1.8.4.11"/>
    </reaction>
</comment>
<dbReference type="NCBIfam" id="TIGR00401">
    <property type="entry name" value="msrA"/>
    <property type="match status" value="1"/>
</dbReference>
<dbReference type="EC" id="1.8.4.11" evidence="4"/>
<dbReference type="EMBL" id="JAVIKH010000016">
    <property type="protein sequence ID" value="MDX8336946.1"/>
    <property type="molecule type" value="Genomic_DNA"/>
</dbReference>
<dbReference type="PANTHER" id="PTHR43774:SF1">
    <property type="entry name" value="PEPTIDE METHIONINE SULFOXIDE REDUCTASE MSRA 2"/>
    <property type="match status" value="1"/>
</dbReference>
<dbReference type="HAMAP" id="MF_01401">
    <property type="entry name" value="MsrA"/>
    <property type="match status" value="1"/>
</dbReference>
<comment type="catalytic activity">
    <reaction evidence="2 4">
        <text>L-methionyl-[protein] + [thioredoxin]-disulfide + H2O = L-methionyl-(S)-S-oxide-[protein] + [thioredoxin]-dithiol</text>
        <dbReference type="Rhea" id="RHEA:14217"/>
        <dbReference type="Rhea" id="RHEA-COMP:10698"/>
        <dbReference type="Rhea" id="RHEA-COMP:10700"/>
        <dbReference type="Rhea" id="RHEA-COMP:12313"/>
        <dbReference type="Rhea" id="RHEA-COMP:12315"/>
        <dbReference type="ChEBI" id="CHEBI:15377"/>
        <dbReference type="ChEBI" id="CHEBI:16044"/>
        <dbReference type="ChEBI" id="CHEBI:29950"/>
        <dbReference type="ChEBI" id="CHEBI:44120"/>
        <dbReference type="ChEBI" id="CHEBI:50058"/>
        <dbReference type="EC" id="1.8.4.11"/>
    </reaction>
</comment>
<dbReference type="InterPro" id="IPR002569">
    <property type="entry name" value="Met_Sox_Rdtase_MsrA_dom"/>
</dbReference>
<dbReference type="InterPro" id="IPR036509">
    <property type="entry name" value="Met_Sox_Rdtase_MsrA_sf"/>
</dbReference>
<comment type="similarity">
    <text evidence="4">Belongs to the MsrA Met sulfoxide reductase family.</text>
</comment>
<dbReference type="PANTHER" id="PTHR43774">
    <property type="entry name" value="PEPTIDE METHIONINE SULFOXIDE REDUCTASE"/>
    <property type="match status" value="1"/>
</dbReference>
<dbReference type="GO" id="GO:0008113">
    <property type="term" value="F:peptide-methionine (S)-S-oxide reductase activity"/>
    <property type="evidence" value="ECO:0007669"/>
    <property type="project" value="UniProtKB-EC"/>
</dbReference>
<keyword evidence="7" id="KW-1185">Reference proteome</keyword>
<evidence type="ECO:0000256" key="3">
    <source>
        <dbReference type="ARBA" id="ARBA00048782"/>
    </source>
</evidence>
<feature type="domain" description="Peptide methionine sulphoxide reductase MsrA" evidence="5">
    <location>
        <begin position="23"/>
        <end position="172"/>
    </location>
</feature>
<evidence type="ECO:0000313" key="6">
    <source>
        <dbReference type="EMBL" id="MDX8336946.1"/>
    </source>
</evidence>
<organism evidence="6 7">
    <name type="scientific">Candidatus Cetobacterium colombiensis</name>
    <dbReference type="NCBI Taxonomy" id="3073100"/>
    <lineage>
        <taxon>Bacteria</taxon>
        <taxon>Fusobacteriati</taxon>
        <taxon>Fusobacteriota</taxon>
        <taxon>Fusobacteriia</taxon>
        <taxon>Fusobacteriales</taxon>
        <taxon>Fusobacteriaceae</taxon>
        <taxon>Cetobacterium</taxon>
    </lineage>
</organism>
<protein>
    <recommendedName>
        <fullName evidence="4">Peptide methionine sulfoxide reductase MsrA</fullName>
        <shortName evidence="4">Protein-methionine-S-oxide reductase</shortName>
        <ecNumber evidence="4">1.8.4.11</ecNumber>
    </recommendedName>
    <alternativeName>
        <fullName evidence="4">Peptide-methionine (S)-S-oxide reductase</fullName>
        <shortName evidence="4">Peptide Met(O) reductase</shortName>
    </alternativeName>
</protein>
<evidence type="ECO:0000256" key="2">
    <source>
        <dbReference type="ARBA" id="ARBA00047806"/>
    </source>
</evidence>
<name>A0ABU4WBQ2_9FUSO</name>
<reference evidence="7" key="1">
    <citation type="submission" date="2023-07" db="EMBL/GenBank/DDBJ databases">
        <authorList>
            <person name="Colorado M.A."/>
            <person name="Villamil L.M."/>
            <person name="Melo J.F."/>
            <person name="Rodriguez J.A."/>
            <person name="Ruiz R.Y."/>
        </authorList>
    </citation>
    <scope>NUCLEOTIDE SEQUENCE [LARGE SCALE GENOMIC DNA]</scope>
    <source>
        <strain evidence="7">C33</strain>
    </source>
</reference>
<keyword evidence="1 4" id="KW-0560">Oxidoreductase</keyword>
<dbReference type="SUPFAM" id="SSF55068">
    <property type="entry name" value="Peptide methionine sulfoxide reductase"/>
    <property type="match status" value="1"/>
</dbReference>
<dbReference type="Pfam" id="PF01625">
    <property type="entry name" value="PMSR"/>
    <property type="match status" value="1"/>
</dbReference>
<evidence type="ECO:0000256" key="1">
    <source>
        <dbReference type="ARBA" id="ARBA00023002"/>
    </source>
</evidence>